<accession>A0A9N9M1W8</accession>
<comment type="caution">
    <text evidence="2">The sequence shown here is derived from an EMBL/GenBank/DDBJ whole genome shotgun (WGS) entry which is preliminary data.</text>
</comment>
<dbReference type="Proteomes" id="UP000701801">
    <property type="component" value="Unassembled WGS sequence"/>
</dbReference>
<evidence type="ECO:0000313" key="2">
    <source>
        <dbReference type="EMBL" id="CAG8981576.1"/>
    </source>
</evidence>
<name>A0A9N9M1W8_9HELO</name>
<feature type="signal peptide" evidence="1">
    <location>
        <begin position="1"/>
        <end position="19"/>
    </location>
</feature>
<keyword evidence="3" id="KW-1185">Reference proteome</keyword>
<feature type="chain" id="PRO_5040419430" evidence="1">
    <location>
        <begin position="20"/>
        <end position="114"/>
    </location>
</feature>
<dbReference type="EMBL" id="CAJVRM010000495">
    <property type="protein sequence ID" value="CAG8981576.1"/>
    <property type="molecule type" value="Genomic_DNA"/>
</dbReference>
<protein>
    <submittedName>
        <fullName evidence="2">Uncharacterized protein</fullName>
    </submittedName>
</protein>
<organism evidence="2 3">
    <name type="scientific">Hymenoscyphus albidus</name>
    <dbReference type="NCBI Taxonomy" id="595503"/>
    <lineage>
        <taxon>Eukaryota</taxon>
        <taxon>Fungi</taxon>
        <taxon>Dikarya</taxon>
        <taxon>Ascomycota</taxon>
        <taxon>Pezizomycotina</taxon>
        <taxon>Leotiomycetes</taxon>
        <taxon>Helotiales</taxon>
        <taxon>Helotiaceae</taxon>
        <taxon>Hymenoscyphus</taxon>
    </lineage>
</organism>
<dbReference type="OrthoDB" id="10523969at2759"/>
<dbReference type="AlphaFoldDB" id="A0A9N9M1W8"/>
<sequence>MRILTHLATFSTCISMALADATLYGYNCQDCKCNALSSHTLTRSTNGQSFNDYQFPIAYGISGGDTEISRTLGSIGIRAGDAQLLSTAGFLPAGAMVFEALEEETRRGVDQVEA</sequence>
<gene>
    <name evidence="2" type="ORF">HYALB_00009997</name>
</gene>
<evidence type="ECO:0000313" key="3">
    <source>
        <dbReference type="Proteomes" id="UP000701801"/>
    </source>
</evidence>
<evidence type="ECO:0000256" key="1">
    <source>
        <dbReference type="SAM" id="SignalP"/>
    </source>
</evidence>
<proteinExistence type="predicted"/>
<keyword evidence="1" id="KW-0732">Signal</keyword>
<reference evidence="2" key="1">
    <citation type="submission" date="2021-07" db="EMBL/GenBank/DDBJ databases">
        <authorList>
            <person name="Durling M."/>
        </authorList>
    </citation>
    <scope>NUCLEOTIDE SEQUENCE</scope>
</reference>